<gene>
    <name evidence="2" type="ORF">LGLO00237_LOCUS6159</name>
</gene>
<keyword evidence="1" id="KW-0472">Membrane</keyword>
<name>A0A7S3YJ77_9EUKA</name>
<feature type="transmembrane region" description="Helical" evidence="1">
    <location>
        <begin position="172"/>
        <end position="189"/>
    </location>
</feature>
<organism evidence="2">
    <name type="scientific">Lotharella globosa</name>
    <dbReference type="NCBI Taxonomy" id="91324"/>
    <lineage>
        <taxon>Eukaryota</taxon>
        <taxon>Sar</taxon>
        <taxon>Rhizaria</taxon>
        <taxon>Cercozoa</taxon>
        <taxon>Chlorarachniophyceae</taxon>
        <taxon>Lotharella</taxon>
    </lineage>
</organism>
<dbReference type="SUPFAM" id="SSF57850">
    <property type="entry name" value="RING/U-box"/>
    <property type="match status" value="1"/>
</dbReference>
<protein>
    <submittedName>
        <fullName evidence="2">Uncharacterized protein</fullName>
    </submittedName>
</protein>
<dbReference type="AlphaFoldDB" id="A0A7S3YJ77"/>
<keyword evidence="1" id="KW-0812">Transmembrane</keyword>
<reference evidence="2" key="1">
    <citation type="submission" date="2021-01" db="EMBL/GenBank/DDBJ databases">
        <authorList>
            <person name="Corre E."/>
            <person name="Pelletier E."/>
            <person name="Niang G."/>
            <person name="Scheremetjew M."/>
            <person name="Finn R."/>
            <person name="Kale V."/>
            <person name="Holt S."/>
            <person name="Cochrane G."/>
            <person name="Meng A."/>
            <person name="Brown T."/>
            <person name="Cohen L."/>
        </authorList>
    </citation>
    <scope>NUCLEOTIDE SEQUENCE</scope>
    <source>
        <strain evidence="2">CCCM811</strain>
    </source>
</reference>
<sequence>MAEETKKETQSEMVPIIATEGTMVCPGCKTTLDCPSGEPWIVCGKCKAEFCTEKGDDAEGAAEAKYELNWRVIHKFKYVEEKEGKGNPFPHLVFPSPFPEHLEYLGLTEEEVKGEIDDLNKILQKTELSKCCYFFICETQESADRTRSLLRYTFLRSLFLLLHIAHSSFSSFVLFLFLVFFLCFLVSLSESAEGRGAQQHVWCSASLYSIAWFRHLDTCHLLFF</sequence>
<accession>A0A7S3YJ77</accession>
<evidence type="ECO:0000313" key="2">
    <source>
        <dbReference type="EMBL" id="CAE0653369.1"/>
    </source>
</evidence>
<dbReference type="EMBL" id="HBIV01008216">
    <property type="protein sequence ID" value="CAE0653369.1"/>
    <property type="molecule type" value="Transcribed_RNA"/>
</dbReference>
<keyword evidence="1" id="KW-1133">Transmembrane helix</keyword>
<proteinExistence type="predicted"/>
<evidence type="ECO:0000256" key="1">
    <source>
        <dbReference type="SAM" id="Phobius"/>
    </source>
</evidence>